<dbReference type="GO" id="GO:0005507">
    <property type="term" value="F:copper ion binding"/>
    <property type="evidence" value="ECO:0007669"/>
    <property type="project" value="InterPro"/>
</dbReference>
<dbReference type="PANTHER" id="PTHR36507">
    <property type="entry name" value="BLL1555 PROTEIN"/>
    <property type="match status" value="1"/>
</dbReference>
<accession>A0A2S2KTB3</accession>
<keyword evidence="3" id="KW-0812">Transmembrane</keyword>
<dbReference type="AlphaFoldDB" id="A0A2S2KTB3"/>
<name>A0A2S2KTB3_9ARCH</name>
<dbReference type="Proteomes" id="UP000245829">
    <property type="component" value="Unassembled WGS sequence"/>
</dbReference>
<dbReference type="InterPro" id="IPR008972">
    <property type="entry name" value="Cupredoxin"/>
</dbReference>
<feature type="transmembrane region" description="Helical" evidence="3">
    <location>
        <begin position="7"/>
        <end position="26"/>
    </location>
</feature>
<dbReference type="EMBL" id="BGKI01000010">
    <property type="protein sequence ID" value="GBH34883.1"/>
    <property type="molecule type" value="Genomic_DNA"/>
</dbReference>
<reference evidence="5 6" key="1">
    <citation type="submission" date="2018-05" db="EMBL/GenBank/DDBJ databases">
        <title>genome sequencing of Nitrosopumilus sp. NM25.</title>
        <authorList>
            <person name="Mori K."/>
            <person name="Nakagawa T."/>
        </authorList>
    </citation>
    <scope>NUCLEOTIDE SEQUENCE [LARGE SCALE GENOMIC DNA]</scope>
    <source>
        <strain evidence="5 6">NM25</strain>
    </source>
</reference>
<keyword evidence="3" id="KW-1133">Transmembrane helix</keyword>
<dbReference type="RefSeq" id="WP_109877499.1">
    <property type="nucleotide sequence ID" value="NZ_AP026695.1"/>
</dbReference>
<keyword evidence="3" id="KW-0472">Membrane</keyword>
<dbReference type="GeneID" id="76208311"/>
<comment type="caution">
    <text evidence="5">The sequence shown here is derived from an EMBL/GenBank/DDBJ whole genome shotgun (WGS) entry which is preliminary data.</text>
</comment>
<dbReference type="OrthoDB" id="12245at2157"/>
<dbReference type="InterPro" id="IPR052721">
    <property type="entry name" value="ET_Amicyanin"/>
</dbReference>
<feature type="domain" description="Blue (type 1) copper" evidence="4">
    <location>
        <begin position="196"/>
        <end position="272"/>
    </location>
</feature>
<keyword evidence="6" id="KW-1185">Reference proteome</keyword>
<dbReference type="InterPro" id="IPR000923">
    <property type="entry name" value="BlueCu_1"/>
</dbReference>
<dbReference type="Gene3D" id="2.60.40.420">
    <property type="entry name" value="Cupredoxins - blue copper proteins"/>
    <property type="match status" value="1"/>
</dbReference>
<dbReference type="PANTHER" id="PTHR36507:SF1">
    <property type="entry name" value="BLL1555 PROTEIN"/>
    <property type="match status" value="1"/>
</dbReference>
<evidence type="ECO:0000256" key="2">
    <source>
        <dbReference type="ARBA" id="ARBA00023008"/>
    </source>
</evidence>
<evidence type="ECO:0000313" key="6">
    <source>
        <dbReference type="Proteomes" id="UP000245829"/>
    </source>
</evidence>
<keyword evidence="1" id="KW-0479">Metal-binding</keyword>
<dbReference type="GO" id="GO:0009055">
    <property type="term" value="F:electron transfer activity"/>
    <property type="evidence" value="ECO:0007669"/>
    <property type="project" value="InterPro"/>
</dbReference>
<evidence type="ECO:0000256" key="3">
    <source>
        <dbReference type="SAM" id="Phobius"/>
    </source>
</evidence>
<sequence length="275" mass="31421">METIPKVGILVGIVAVVIFLPFWMIVTIAENEALFVEFFFNVDLVEKKMKETKTYKAMLERYPDSIVSLRNHGPFNSDMEIIAYSNSSESHLNANIGFDHQNDFTWEHVRCQIGDGDDRKKLGTIPPELIENNPPIPRYMFKEGNADNSFTADFIKFTNCLELNKEQIELQELDADYHVAIPENTGVPGCQEDLSCFEPYSLKIKVGDIVAFRNFDSDYHTVTSGSPEFGPGGEFDSALMESGEQFFHKFTKADEYEYFCMVHPWQTGKIIVHEK</sequence>
<gene>
    <name evidence="5" type="ORF">NZNM25_16740</name>
</gene>
<keyword evidence="2" id="KW-0186">Copper</keyword>
<dbReference type="Pfam" id="PF00127">
    <property type="entry name" value="Copper-bind"/>
    <property type="match status" value="1"/>
</dbReference>
<evidence type="ECO:0000259" key="4">
    <source>
        <dbReference type="Pfam" id="PF00127"/>
    </source>
</evidence>
<evidence type="ECO:0000313" key="5">
    <source>
        <dbReference type="EMBL" id="GBH34883.1"/>
    </source>
</evidence>
<proteinExistence type="predicted"/>
<protein>
    <recommendedName>
        <fullName evidence="4">Blue (type 1) copper domain-containing protein</fullName>
    </recommendedName>
</protein>
<evidence type="ECO:0000256" key="1">
    <source>
        <dbReference type="ARBA" id="ARBA00022723"/>
    </source>
</evidence>
<organism evidence="5 6">
    <name type="scientific">Nitrosopumilus zosterae</name>
    <dbReference type="NCBI Taxonomy" id="718286"/>
    <lineage>
        <taxon>Archaea</taxon>
        <taxon>Nitrososphaerota</taxon>
        <taxon>Nitrososphaeria</taxon>
        <taxon>Nitrosopumilales</taxon>
        <taxon>Nitrosopumilaceae</taxon>
        <taxon>Nitrosopumilus</taxon>
    </lineage>
</organism>
<dbReference type="SUPFAM" id="SSF49503">
    <property type="entry name" value="Cupredoxins"/>
    <property type="match status" value="1"/>
</dbReference>